<dbReference type="Gene3D" id="1.10.10.10">
    <property type="entry name" value="Winged helix-like DNA-binding domain superfamily/Winged helix DNA-binding domain"/>
    <property type="match status" value="1"/>
</dbReference>
<dbReference type="Gene3D" id="3.30.450.40">
    <property type="match status" value="1"/>
</dbReference>
<gene>
    <name evidence="6" type="ORF">VV02_11235</name>
</gene>
<evidence type="ECO:0000313" key="6">
    <source>
        <dbReference type="EMBL" id="AKU18838.1"/>
    </source>
</evidence>
<dbReference type="STRING" id="571913.VV02_11235"/>
<dbReference type="SUPFAM" id="SSF55781">
    <property type="entry name" value="GAF domain-like"/>
    <property type="match status" value="1"/>
</dbReference>
<dbReference type="RefSeq" id="WP_052596862.1">
    <property type="nucleotide sequence ID" value="NZ_CP011112.1"/>
</dbReference>
<dbReference type="PANTHER" id="PTHR30136">
    <property type="entry name" value="HELIX-TURN-HELIX TRANSCRIPTIONAL REGULATOR, ICLR FAMILY"/>
    <property type="match status" value="1"/>
</dbReference>
<proteinExistence type="predicted"/>
<feature type="domain" description="HTH iclR-type" evidence="4">
    <location>
        <begin position="16"/>
        <end position="79"/>
    </location>
</feature>
<protein>
    <submittedName>
        <fullName evidence="6">IclR family transcriptional regulator</fullName>
    </submittedName>
</protein>
<keyword evidence="7" id="KW-1185">Reference proteome</keyword>
<dbReference type="KEGG" id="lmoi:VV02_11235"/>
<dbReference type="PROSITE" id="PS51077">
    <property type="entry name" value="HTH_ICLR"/>
    <property type="match status" value="1"/>
</dbReference>
<evidence type="ECO:0000256" key="3">
    <source>
        <dbReference type="ARBA" id="ARBA00023163"/>
    </source>
</evidence>
<dbReference type="PROSITE" id="PS51078">
    <property type="entry name" value="ICLR_ED"/>
    <property type="match status" value="1"/>
</dbReference>
<dbReference type="Pfam" id="PF09339">
    <property type="entry name" value="HTH_IclR"/>
    <property type="match status" value="1"/>
</dbReference>
<evidence type="ECO:0000256" key="1">
    <source>
        <dbReference type="ARBA" id="ARBA00023015"/>
    </source>
</evidence>
<dbReference type="InterPro" id="IPR014757">
    <property type="entry name" value="Tscrpt_reg_IclR_C"/>
</dbReference>
<dbReference type="InterPro" id="IPR011991">
    <property type="entry name" value="ArsR-like_HTH"/>
</dbReference>
<dbReference type="GO" id="GO:0045892">
    <property type="term" value="P:negative regulation of DNA-templated transcription"/>
    <property type="evidence" value="ECO:0007669"/>
    <property type="project" value="TreeGrafter"/>
</dbReference>
<dbReference type="GO" id="GO:0003677">
    <property type="term" value="F:DNA binding"/>
    <property type="evidence" value="ECO:0007669"/>
    <property type="project" value="UniProtKB-KW"/>
</dbReference>
<dbReference type="OrthoDB" id="156285at2"/>
<dbReference type="SUPFAM" id="SSF46785">
    <property type="entry name" value="Winged helix' DNA-binding domain"/>
    <property type="match status" value="1"/>
</dbReference>
<dbReference type="PANTHER" id="PTHR30136:SF24">
    <property type="entry name" value="HTH-TYPE TRANSCRIPTIONAL REPRESSOR ALLR"/>
    <property type="match status" value="1"/>
</dbReference>
<dbReference type="PATRIC" id="fig|571913.6.peg.2291"/>
<dbReference type="SMART" id="SM00346">
    <property type="entry name" value="HTH_ICLR"/>
    <property type="match status" value="1"/>
</dbReference>
<dbReference type="AlphaFoldDB" id="A0A0K1JQH3"/>
<dbReference type="CDD" id="cd00090">
    <property type="entry name" value="HTH_ARSR"/>
    <property type="match status" value="1"/>
</dbReference>
<keyword evidence="2" id="KW-0238">DNA-binding</keyword>
<dbReference type="InterPro" id="IPR005471">
    <property type="entry name" value="Tscrpt_reg_IclR_N"/>
</dbReference>
<evidence type="ECO:0000256" key="2">
    <source>
        <dbReference type="ARBA" id="ARBA00023125"/>
    </source>
</evidence>
<dbReference type="Pfam" id="PF01614">
    <property type="entry name" value="IclR_C"/>
    <property type="match status" value="1"/>
</dbReference>
<keyword evidence="1" id="KW-0805">Transcription regulation</keyword>
<organism evidence="6 7">
    <name type="scientific">Luteipulveratus mongoliensis</name>
    <dbReference type="NCBI Taxonomy" id="571913"/>
    <lineage>
        <taxon>Bacteria</taxon>
        <taxon>Bacillati</taxon>
        <taxon>Actinomycetota</taxon>
        <taxon>Actinomycetes</taxon>
        <taxon>Micrococcales</taxon>
        <taxon>Dermacoccaceae</taxon>
        <taxon>Luteipulveratus</taxon>
    </lineage>
</organism>
<evidence type="ECO:0000259" key="5">
    <source>
        <dbReference type="PROSITE" id="PS51078"/>
    </source>
</evidence>
<name>A0A0K1JQH3_9MICO</name>
<dbReference type="Proteomes" id="UP000066480">
    <property type="component" value="Chromosome"/>
</dbReference>
<accession>A0A0K1JQH3</accession>
<feature type="domain" description="IclR-ED" evidence="5">
    <location>
        <begin position="80"/>
        <end position="224"/>
    </location>
</feature>
<dbReference type="GO" id="GO:0003700">
    <property type="term" value="F:DNA-binding transcription factor activity"/>
    <property type="evidence" value="ECO:0007669"/>
    <property type="project" value="TreeGrafter"/>
</dbReference>
<dbReference type="EMBL" id="CP011112">
    <property type="protein sequence ID" value="AKU18838.1"/>
    <property type="molecule type" value="Genomic_DNA"/>
</dbReference>
<dbReference type="InterPro" id="IPR050707">
    <property type="entry name" value="HTH_MetabolicPath_Reg"/>
</dbReference>
<reference evidence="6 7" key="1">
    <citation type="submission" date="2015-03" db="EMBL/GenBank/DDBJ databases">
        <title>Luteipulveratus halotolerans sp. nov., a novel actinobacterium (Dermacoccaceae) from Sarawak, Malaysia.</title>
        <authorList>
            <person name="Juboi H."/>
            <person name="Basik A."/>
            <person name="Shamsul S.S."/>
            <person name="Arnold P."/>
            <person name="Schmitt E.K."/>
            <person name="Sanglier J.-J."/>
            <person name="Yeo T."/>
        </authorList>
    </citation>
    <scope>NUCLEOTIDE SEQUENCE [LARGE SCALE GENOMIC DNA]</scope>
    <source>
        <strain evidence="6 7">MN07-A0370</strain>
    </source>
</reference>
<sequence>MAQEHPATSDVGGETSQTMDRGLEVLDLLASGDHPLGMTVTELSAALGVGRPVVYRLVASLMRHDFVVRRDDGRIRLGLGLMRMSASVLPLLRDTALPILRRLADDLQATAHLAVVDRGDAVALAVVEPSRSDLHVSYRVGARHPLDAGAAGRAILLGRESASDATFVTTDGELQAGAHGLAAPVLAVPGLEASIGVVSLRVLDGDVAGPAVVRAAEELATDLT</sequence>
<evidence type="ECO:0000313" key="7">
    <source>
        <dbReference type="Proteomes" id="UP000066480"/>
    </source>
</evidence>
<keyword evidence="3" id="KW-0804">Transcription</keyword>
<evidence type="ECO:0000259" key="4">
    <source>
        <dbReference type="PROSITE" id="PS51077"/>
    </source>
</evidence>
<dbReference type="InterPro" id="IPR036390">
    <property type="entry name" value="WH_DNA-bd_sf"/>
</dbReference>
<dbReference type="InterPro" id="IPR029016">
    <property type="entry name" value="GAF-like_dom_sf"/>
</dbReference>
<dbReference type="InterPro" id="IPR036388">
    <property type="entry name" value="WH-like_DNA-bd_sf"/>
</dbReference>